<proteinExistence type="predicted"/>
<reference evidence="2 3" key="1">
    <citation type="submission" date="2022-06" db="EMBL/GenBank/DDBJ databases">
        <title>Genomic Encyclopedia of Archaeal and Bacterial Type Strains, Phase II (KMG-II): from individual species to whole genera.</title>
        <authorList>
            <person name="Goeker M."/>
        </authorList>
    </citation>
    <scope>NUCLEOTIDE SEQUENCE [LARGE SCALE GENOMIC DNA]</scope>
    <source>
        <strain evidence="2 3">DSM 44693</strain>
    </source>
</reference>
<accession>A0ABT1HJC2</accession>
<dbReference type="RefSeq" id="WP_253663004.1">
    <property type="nucleotide sequence ID" value="NZ_BAAAJQ010000003.1"/>
</dbReference>
<keyword evidence="1" id="KW-1133">Transmembrane helix</keyword>
<keyword evidence="1" id="KW-0812">Transmembrane</keyword>
<evidence type="ECO:0000313" key="2">
    <source>
        <dbReference type="EMBL" id="MCP2178040.1"/>
    </source>
</evidence>
<organism evidence="2 3">
    <name type="scientific">Williamsia maris</name>
    <dbReference type="NCBI Taxonomy" id="72806"/>
    <lineage>
        <taxon>Bacteria</taxon>
        <taxon>Bacillati</taxon>
        <taxon>Actinomycetota</taxon>
        <taxon>Actinomycetes</taxon>
        <taxon>Mycobacteriales</taxon>
        <taxon>Nocardiaceae</taxon>
        <taxon>Williamsia</taxon>
    </lineage>
</organism>
<evidence type="ECO:0000313" key="3">
    <source>
        <dbReference type="Proteomes" id="UP001206895"/>
    </source>
</evidence>
<protein>
    <submittedName>
        <fullName evidence="2">Uncharacterized protein</fullName>
    </submittedName>
</protein>
<comment type="caution">
    <text evidence="2">The sequence shown here is derived from an EMBL/GenBank/DDBJ whole genome shotgun (WGS) entry which is preliminary data.</text>
</comment>
<dbReference type="Proteomes" id="UP001206895">
    <property type="component" value="Unassembled WGS sequence"/>
</dbReference>
<keyword evidence="3" id="KW-1185">Reference proteome</keyword>
<sequence length="78" mass="7974">MTQQHDTPPSSTAWTVTGQPHRTKPVTIALAAGATSNLLALATLTTILLGGPVWLVAASTLATALTAGRASRSIRTIP</sequence>
<dbReference type="EMBL" id="JAMTCJ010000004">
    <property type="protein sequence ID" value="MCP2178040.1"/>
    <property type="molecule type" value="Genomic_DNA"/>
</dbReference>
<evidence type="ECO:0000256" key="1">
    <source>
        <dbReference type="SAM" id="Phobius"/>
    </source>
</evidence>
<feature type="transmembrane region" description="Helical" evidence="1">
    <location>
        <begin position="38"/>
        <end position="65"/>
    </location>
</feature>
<keyword evidence="1" id="KW-0472">Membrane</keyword>
<name>A0ABT1HJC2_9NOCA</name>
<gene>
    <name evidence="2" type="ORF">LX13_003881</name>
</gene>